<dbReference type="InterPro" id="IPR018466">
    <property type="entry name" value="Kre9/Knh1-like_N"/>
</dbReference>
<dbReference type="Pfam" id="PF10342">
    <property type="entry name" value="Kre9_KNH"/>
    <property type="match status" value="1"/>
</dbReference>
<dbReference type="PANTHER" id="PTHR35185">
    <property type="entry name" value="SERINE/THREONINE-RICH PROTEIN ADG2-RELATED"/>
    <property type="match status" value="1"/>
</dbReference>
<proteinExistence type="predicted"/>
<keyword evidence="6" id="KW-1185">Reference proteome</keyword>
<dbReference type="EMBL" id="JANIEX010000017">
    <property type="protein sequence ID" value="KAJ3576175.1"/>
    <property type="molecule type" value="Genomic_DNA"/>
</dbReference>
<gene>
    <name evidence="5" type="ORF">NP233_g593</name>
</gene>
<dbReference type="PANTHER" id="PTHR35185:SF1">
    <property type="entry name" value="UPF0619 GPI-ANCHORED MEMBRANE PROTEIN C1322.10"/>
    <property type="match status" value="1"/>
</dbReference>
<feature type="region of interest" description="Disordered" evidence="2">
    <location>
        <begin position="138"/>
        <end position="164"/>
    </location>
</feature>
<comment type="caution">
    <text evidence="5">The sequence shown here is derived from an EMBL/GenBank/DDBJ whole genome shotgun (WGS) entry which is preliminary data.</text>
</comment>
<accession>A0AAD5YYJ3</accession>
<evidence type="ECO:0000256" key="2">
    <source>
        <dbReference type="SAM" id="MobiDB-lite"/>
    </source>
</evidence>
<dbReference type="AlphaFoldDB" id="A0AAD5YYJ3"/>
<name>A0AAD5YYJ3_9AGAR</name>
<keyword evidence="1 3" id="KW-0732">Signal</keyword>
<evidence type="ECO:0000256" key="1">
    <source>
        <dbReference type="ARBA" id="ARBA00022729"/>
    </source>
</evidence>
<reference evidence="5" key="1">
    <citation type="submission" date="2022-07" db="EMBL/GenBank/DDBJ databases">
        <title>Genome Sequence of Leucocoprinus birnbaumii.</title>
        <authorList>
            <person name="Buettner E."/>
        </authorList>
    </citation>
    <scope>NUCLEOTIDE SEQUENCE</scope>
    <source>
        <strain evidence="5">VT141</strain>
    </source>
</reference>
<feature type="chain" id="PRO_5042276919" description="Yeast cell wall synthesis Kre9/Knh1-like N-terminal domain-containing protein" evidence="3">
    <location>
        <begin position="17"/>
        <end position="186"/>
    </location>
</feature>
<feature type="domain" description="Yeast cell wall synthesis Kre9/Knh1-like N-terminal" evidence="4">
    <location>
        <begin position="22"/>
        <end position="116"/>
    </location>
</feature>
<organism evidence="5 6">
    <name type="scientific">Leucocoprinus birnbaumii</name>
    <dbReference type="NCBI Taxonomy" id="56174"/>
    <lineage>
        <taxon>Eukaryota</taxon>
        <taxon>Fungi</taxon>
        <taxon>Dikarya</taxon>
        <taxon>Basidiomycota</taxon>
        <taxon>Agaricomycotina</taxon>
        <taxon>Agaricomycetes</taxon>
        <taxon>Agaricomycetidae</taxon>
        <taxon>Agaricales</taxon>
        <taxon>Agaricineae</taxon>
        <taxon>Agaricaceae</taxon>
        <taxon>Leucocoprinus</taxon>
    </lineage>
</organism>
<feature type="signal peptide" evidence="3">
    <location>
        <begin position="1"/>
        <end position="16"/>
    </location>
</feature>
<protein>
    <recommendedName>
        <fullName evidence="4">Yeast cell wall synthesis Kre9/Knh1-like N-terminal domain-containing protein</fullName>
    </recommendedName>
</protein>
<evidence type="ECO:0000313" key="5">
    <source>
        <dbReference type="EMBL" id="KAJ3576175.1"/>
    </source>
</evidence>
<evidence type="ECO:0000313" key="6">
    <source>
        <dbReference type="Proteomes" id="UP001213000"/>
    </source>
</evidence>
<dbReference type="InterPro" id="IPR052479">
    <property type="entry name" value="GPI-anchor_Adhesion_Reg"/>
</dbReference>
<dbReference type="Proteomes" id="UP001213000">
    <property type="component" value="Unassembled WGS sequence"/>
</dbReference>
<sequence>MHALAILLAIVAPTFAYQVTGPSGSKGWTNVGPQPVTWQRVDTDPTNFTIVLTDTNRAELSEDQVLVAQQDGVATNTVNCNPPSAGWPLGKTFRINLVKSTEDQSTIYAQSSEFQIAVPNATVSGSLTTPLATTPIAVPTTPLATTPSSTTATGGSNAPPDPNSAAAIKASTGLMAILGAAAFFAA</sequence>
<evidence type="ECO:0000256" key="3">
    <source>
        <dbReference type="SAM" id="SignalP"/>
    </source>
</evidence>
<evidence type="ECO:0000259" key="4">
    <source>
        <dbReference type="Pfam" id="PF10342"/>
    </source>
</evidence>